<dbReference type="Proteomes" id="UP000242705">
    <property type="component" value="Unassembled WGS sequence"/>
</dbReference>
<dbReference type="InterPro" id="IPR007555">
    <property type="entry name" value="DUF499"/>
</dbReference>
<protein>
    <submittedName>
        <fullName evidence="1">AAA family ATPase</fullName>
    </submittedName>
</protein>
<sequence length="998" mass="111164">MGVRGGAFPHAYILNKELTDSDFAADLMRLYRHQAPAVYQDPEIFLGQTYPTEGLRDTLQQVFGRLKNQPGSAGVIRLETAFGGGKTHVMSTVYHLAHEAHRLRELSRQCLPDSLIPAAPIRTVVLVGDKYSANNCVTYDDGVSTRTLWGEIAYQVGGKAAWETWKSFEDDRIPPGDDELHKLLAGQPVILLMDELPAYLRTAKAVTIGHTTLAGVTIPFMQRLLTLAASLPNVVIVYSLAREAYAEEAEELLRELEAVSARVETVIRPTGDAEIAAIVTRRLFREIDDVVRTRTIDAFQDYYHDALAREWPLPSEVVTPGYRASMEAAYPFHPALLDILDRKVATIPDFNKTRGALRVLAQTVQNLWLRADDPELILPAMVDVTEARLQPQLTSRIKREAFTHALRADVANDHHDAHAQRLDAQWSARVGSPLVSQSAHVIYLHSLVQGKASGATLSDVMVGVARPGLDLDLAQAALDDFVNVAWYMIPDGRQFRFQTEPSLNKVIADEVAMIHNTDVRDELITKIQQVFQQGAFQCVYYPSESSVLDDKATLRLVVMSPDSPLLDIRSTGLATPPIPERLQDLFKNHGTELRKFRNTLAFLVADEGGREELYRQARRQKALGKILGDPLRKAALENQWDRLTQDAKSSGQEVTRAIFRTYRHLFYPDGSAAGLTYRAVEPQQDDFPKGTGQHMVERALRERPEGPKLLRADDPAKAAEWLQERAWDHQSDEMTTEALYQAFFRRGSLPFLAAADPLKESIRQAVLKREWVYQQGEQVRFGDLCEPVISKDARVMTPERAKNLAIGPWTISEPSASPQGVGGDHSPEPVIKHPRGPVVTPWDPPPSPTVPPTGDTLVGTPDDVIQQLRDRSISGTIVEAQLASVKLVAVNQLVELAVHPQAPPKHLQTSFWIEAEAPETIRLDYTGSPKRFQRFKGTITPFLVEALRQGWKANVMVTLTYAYDPGRSVAEMVEWLRAVLGGKPGEISLTVVTKEEIL</sequence>
<name>A0A2T2WII7_SULTH</name>
<proteinExistence type="predicted"/>
<evidence type="ECO:0000313" key="2">
    <source>
        <dbReference type="Proteomes" id="UP000242705"/>
    </source>
</evidence>
<organism evidence="1 2">
    <name type="scientific">Sulfobacillus thermosulfidooxidans</name>
    <dbReference type="NCBI Taxonomy" id="28034"/>
    <lineage>
        <taxon>Bacteria</taxon>
        <taxon>Bacillati</taxon>
        <taxon>Bacillota</taxon>
        <taxon>Clostridia</taxon>
        <taxon>Eubacteriales</taxon>
        <taxon>Clostridiales Family XVII. Incertae Sedis</taxon>
        <taxon>Sulfobacillus</taxon>
    </lineage>
</organism>
<reference evidence="1 2" key="1">
    <citation type="journal article" date="2014" name="BMC Genomics">
        <title>Comparison of environmental and isolate Sulfobacillus genomes reveals diverse carbon, sulfur, nitrogen, and hydrogen metabolisms.</title>
        <authorList>
            <person name="Justice N.B."/>
            <person name="Norman A."/>
            <person name="Brown C.T."/>
            <person name="Singh A."/>
            <person name="Thomas B.C."/>
            <person name="Banfield J.F."/>
        </authorList>
    </citation>
    <scope>NUCLEOTIDE SEQUENCE [LARGE SCALE GENOMIC DNA]</scope>
    <source>
        <strain evidence="1">AMDSBA5</strain>
    </source>
</reference>
<comment type="caution">
    <text evidence="1">The sequence shown here is derived from an EMBL/GenBank/DDBJ whole genome shotgun (WGS) entry which is preliminary data.</text>
</comment>
<dbReference type="AlphaFoldDB" id="A0A2T2WII7"/>
<accession>A0A2T2WII7</accession>
<dbReference type="Pfam" id="PF04465">
    <property type="entry name" value="DUF499"/>
    <property type="match status" value="1"/>
</dbReference>
<dbReference type="EMBL" id="PXYX01000095">
    <property type="protein sequence ID" value="PSR22058.1"/>
    <property type="molecule type" value="Genomic_DNA"/>
</dbReference>
<evidence type="ECO:0000313" key="1">
    <source>
        <dbReference type="EMBL" id="PSR22058.1"/>
    </source>
</evidence>
<gene>
    <name evidence="1" type="ORF">C7B47_16935</name>
</gene>